<dbReference type="FunFam" id="3.30.160.60:FF:001666">
    <property type="entry name" value="MDS1 and EVI1 complex locus"/>
    <property type="match status" value="1"/>
</dbReference>
<feature type="region of interest" description="Disordered" evidence="8">
    <location>
        <begin position="522"/>
        <end position="543"/>
    </location>
</feature>
<dbReference type="STRING" id="42251.A0A2T7A290"/>
<keyword evidence="3" id="KW-0677">Repeat</keyword>
<feature type="compositionally biased region" description="Acidic residues" evidence="8">
    <location>
        <begin position="319"/>
        <end position="340"/>
    </location>
</feature>
<evidence type="ECO:0000256" key="8">
    <source>
        <dbReference type="SAM" id="MobiDB-lite"/>
    </source>
</evidence>
<keyword evidence="5" id="KW-0862">Zinc</keyword>
<evidence type="ECO:0000256" key="4">
    <source>
        <dbReference type="ARBA" id="ARBA00022771"/>
    </source>
</evidence>
<dbReference type="OrthoDB" id="8117402at2759"/>
<gene>
    <name evidence="10" type="ORF">B9Z19DRAFT_1076263</name>
</gene>
<comment type="subcellular location">
    <subcellularLocation>
        <location evidence="1">Nucleus</location>
    </subcellularLocation>
</comment>
<feature type="compositionally biased region" description="Low complexity" evidence="8">
    <location>
        <begin position="175"/>
        <end position="190"/>
    </location>
</feature>
<dbReference type="Gene3D" id="3.30.160.60">
    <property type="entry name" value="Classic Zinc Finger"/>
    <property type="match status" value="3"/>
</dbReference>
<dbReference type="InterPro" id="IPR036236">
    <property type="entry name" value="Znf_C2H2_sf"/>
</dbReference>
<evidence type="ECO:0000256" key="6">
    <source>
        <dbReference type="ARBA" id="ARBA00023242"/>
    </source>
</evidence>
<feature type="compositionally biased region" description="Low complexity" evidence="8">
    <location>
        <begin position="26"/>
        <end position="38"/>
    </location>
</feature>
<feature type="domain" description="C2H2-type" evidence="9">
    <location>
        <begin position="272"/>
        <end position="302"/>
    </location>
</feature>
<feature type="region of interest" description="Disordered" evidence="8">
    <location>
        <begin position="1"/>
        <end position="214"/>
    </location>
</feature>
<dbReference type="PANTHER" id="PTHR23235">
    <property type="entry name" value="KRUEPPEL-LIKE TRANSCRIPTION FACTOR"/>
    <property type="match status" value="1"/>
</dbReference>
<dbReference type="SUPFAM" id="SSF57667">
    <property type="entry name" value="beta-beta-alpha zinc fingers"/>
    <property type="match status" value="2"/>
</dbReference>
<dbReference type="GO" id="GO:0005634">
    <property type="term" value="C:nucleus"/>
    <property type="evidence" value="ECO:0007669"/>
    <property type="project" value="UniProtKB-SubCell"/>
</dbReference>
<proteinExistence type="predicted"/>
<dbReference type="GO" id="GO:0008270">
    <property type="term" value="F:zinc ion binding"/>
    <property type="evidence" value="ECO:0007669"/>
    <property type="project" value="UniProtKB-KW"/>
</dbReference>
<feature type="compositionally biased region" description="Low complexity" evidence="8">
    <location>
        <begin position="200"/>
        <end position="209"/>
    </location>
</feature>
<feature type="compositionally biased region" description="Basic residues" evidence="8">
    <location>
        <begin position="407"/>
        <end position="422"/>
    </location>
</feature>
<feature type="compositionally biased region" description="Pro residues" evidence="8">
    <location>
        <begin position="162"/>
        <end position="174"/>
    </location>
</feature>
<reference evidence="10 11" key="1">
    <citation type="submission" date="2017-04" db="EMBL/GenBank/DDBJ databases">
        <title>Draft genome sequence of Tuber borchii Vittad., a whitish edible truffle.</title>
        <authorList>
            <consortium name="DOE Joint Genome Institute"/>
            <person name="Murat C."/>
            <person name="Kuo A."/>
            <person name="Barry K.W."/>
            <person name="Clum A."/>
            <person name="Dockter R.B."/>
            <person name="Fauchery L."/>
            <person name="Iotti M."/>
            <person name="Kohler A."/>
            <person name="Labutti K."/>
            <person name="Lindquist E.A."/>
            <person name="Lipzen A."/>
            <person name="Ohm R.A."/>
            <person name="Wang M."/>
            <person name="Grigoriev I.V."/>
            <person name="Zambonelli A."/>
            <person name="Martin F.M."/>
        </authorList>
    </citation>
    <scope>NUCLEOTIDE SEQUENCE [LARGE SCALE GENOMIC DNA]</scope>
    <source>
        <strain evidence="10 11">Tbo3840</strain>
    </source>
</reference>
<feature type="domain" description="C2H2-type" evidence="9">
    <location>
        <begin position="216"/>
        <end position="243"/>
    </location>
</feature>
<evidence type="ECO:0000256" key="7">
    <source>
        <dbReference type="PROSITE-ProRule" id="PRU00042"/>
    </source>
</evidence>
<keyword evidence="6" id="KW-0539">Nucleus</keyword>
<name>A0A2T7A290_TUBBO</name>
<dbReference type="EMBL" id="NESQ01000038">
    <property type="protein sequence ID" value="PUU81828.1"/>
    <property type="molecule type" value="Genomic_DNA"/>
</dbReference>
<dbReference type="InterPro" id="IPR013087">
    <property type="entry name" value="Znf_C2H2_type"/>
</dbReference>
<keyword evidence="4 7" id="KW-0863">Zinc-finger</keyword>
<keyword evidence="11" id="KW-1185">Reference proteome</keyword>
<feature type="compositionally biased region" description="Polar residues" evidence="8">
    <location>
        <begin position="1"/>
        <end position="14"/>
    </location>
</feature>
<dbReference type="PROSITE" id="PS00028">
    <property type="entry name" value="ZINC_FINGER_C2H2_1"/>
    <property type="match status" value="2"/>
</dbReference>
<dbReference type="AlphaFoldDB" id="A0A2T7A290"/>
<evidence type="ECO:0000256" key="5">
    <source>
        <dbReference type="ARBA" id="ARBA00022833"/>
    </source>
</evidence>
<feature type="region of interest" description="Disordered" evidence="8">
    <location>
        <begin position="289"/>
        <end position="495"/>
    </location>
</feature>
<dbReference type="SMART" id="SM00355">
    <property type="entry name" value="ZnF_C2H2"/>
    <property type="match status" value="3"/>
</dbReference>
<keyword evidence="2" id="KW-0479">Metal-binding</keyword>
<comment type="caution">
    <text evidence="10">The sequence shown here is derived from an EMBL/GenBank/DDBJ whole genome shotgun (WGS) entry which is preliminary data.</text>
</comment>
<evidence type="ECO:0000313" key="11">
    <source>
        <dbReference type="Proteomes" id="UP000244722"/>
    </source>
</evidence>
<feature type="compositionally biased region" description="Low complexity" evidence="8">
    <location>
        <begin position="67"/>
        <end position="78"/>
    </location>
</feature>
<dbReference type="GO" id="GO:0000978">
    <property type="term" value="F:RNA polymerase II cis-regulatory region sequence-specific DNA binding"/>
    <property type="evidence" value="ECO:0007669"/>
    <property type="project" value="TreeGrafter"/>
</dbReference>
<accession>A0A2T7A290</accession>
<feature type="compositionally biased region" description="Low complexity" evidence="8">
    <location>
        <begin position="373"/>
        <end position="406"/>
    </location>
</feature>
<feature type="domain" description="C2H2-type" evidence="9">
    <location>
        <begin position="244"/>
        <end position="271"/>
    </location>
</feature>
<evidence type="ECO:0000313" key="10">
    <source>
        <dbReference type="EMBL" id="PUU81828.1"/>
    </source>
</evidence>
<evidence type="ECO:0000256" key="1">
    <source>
        <dbReference type="ARBA" id="ARBA00004123"/>
    </source>
</evidence>
<dbReference type="GO" id="GO:0000981">
    <property type="term" value="F:DNA-binding transcription factor activity, RNA polymerase II-specific"/>
    <property type="evidence" value="ECO:0007669"/>
    <property type="project" value="TreeGrafter"/>
</dbReference>
<feature type="compositionally biased region" description="Low complexity" evidence="8">
    <location>
        <begin position="437"/>
        <end position="473"/>
    </location>
</feature>
<dbReference type="Proteomes" id="UP000244722">
    <property type="component" value="Unassembled WGS sequence"/>
</dbReference>
<dbReference type="PANTHER" id="PTHR23235:SF120">
    <property type="entry name" value="KRUPPEL-LIKE FACTOR 15"/>
    <property type="match status" value="1"/>
</dbReference>
<organism evidence="10 11">
    <name type="scientific">Tuber borchii</name>
    <name type="common">White truffle</name>
    <dbReference type="NCBI Taxonomy" id="42251"/>
    <lineage>
        <taxon>Eukaryota</taxon>
        <taxon>Fungi</taxon>
        <taxon>Dikarya</taxon>
        <taxon>Ascomycota</taxon>
        <taxon>Pezizomycotina</taxon>
        <taxon>Pezizomycetes</taxon>
        <taxon>Pezizales</taxon>
        <taxon>Tuberaceae</taxon>
        <taxon>Tuber</taxon>
    </lineage>
</organism>
<evidence type="ECO:0000259" key="9">
    <source>
        <dbReference type="PROSITE" id="PS50157"/>
    </source>
</evidence>
<evidence type="ECO:0000256" key="2">
    <source>
        <dbReference type="ARBA" id="ARBA00022723"/>
    </source>
</evidence>
<evidence type="ECO:0000256" key="3">
    <source>
        <dbReference type="ARBA" id="ARBA00022737"/>
    </source>
</evidence>
<feature type="compositionally biased region" description="Low complexity" evidence="8">
    <location>
        <begin position="480"/>
        <end position="495"/>
    </location>
</feature>
<sequence>MASQFSSTNGTDIKTSAAPAGASKNLPPLSTKPSTLTPQAQLTGAAALNRQRSTSPKLMPEEHKNHTTTTATATTATTNDPPKQSPNPAALLTAGFGMSTPADAPKEATPSRELGSLPGVAAAAAAMEERESPTATPMSGKDSAGFTTTAPPDTASLMLPEQYPPLQPQPPTPQQPQMQPHPKDTGTPVTPGFPNPTTPVTPFSPSSSSAGARGKHTCQHCMKTFTRHHNLKSHLLTHAHEKPYLCTTCQARFRRLHDLKRHSKLHTGERPHVCNKCGRRFARGDALARHARGEGGCAGRRGSMSGLNEDGSMSVGGEHEDEIGDLEGLMDQDGDVDMDDVGSPAGASGNVTAAGGRRRQSLPSLRTDIPPNASTTSASAYTGTTTATPLNLNSSTSTASSSVTLASRHHHHHHHQHHHPHHNNTYPPPSGGRSLVTAPPTTNPQSTTSTTSSSAPGQAALSASTPSPSLFTPGISFNRTPAPVTTSTPSTTTTATTATTATAANNTILSPAGVLTDSPGAVSPGMTRERTPSFTSSGGFLSPPGPVVAGSGTAGGRTSGAGVVGGGAGSSNVFASGMDGVWAYIRNLEDRVRVLEERAGGRE</sequence>
<protein>
    <recommendedName>
        <fullName evidence="9">C2H2-type domain-containing protein</fullName>
    </recommendedName>
</protein>
<dbReference type="FunFam" id="3.30.160.60:FF:000446">
    <property type="entry name" value="Zinc finger protein"/>
    <property type="match status" value="1"/>
</dbReference>
<dbReference type="PROSITE" id="PS50157">
    <property type="entry name" value="ZINC_FINGER_C2H2_2"/>
    <property type="match status" value="3"/>
</dbReference>